<evidence type="ECO:0000256" key="1">
    <source>
        <dbReference type="SAM" id="MobiDB-lite"/>
    </source>
</evidence>
<feature type="compositionally biased region" description="Basic residues" evidence="1">
    <location>
        <begin position="1"/>
        <end position="11"/>
    </location>
</feature>
<feature type="compositionally biased region" description="Polar residues" evidence="1">
    <location>
        <begin position="12"/>
        <end position="27"/>
    </location>
</feature>
<dbReference type="EMBL" id="AP025733">
    <property type="protein sequence ID" value="BDI20578.1"/>
    <property type="molecule type" value="Genomic_DNA"/>
</dbReference>
<keyword evidence="2" id="KW-0614">Plasmid</keyword>
<sequence length="321" mass="36780">MNKLPPKRKKATSVTSRDSEPSASSAEDTFDPENPATATITVTAAEVEELSETEERDRLHLERRVEKAFFEAGKALAELRDRRLYRSTHSTFEEYCKDRFGFERRHPYRLIEAAGVVDNLIKMCPNWTQNQIEDDPATVYSDQRQILPTSEGQVRPMTKLKPEEQQEVWQRAVEVAGGKVPTGRIVKDVVQRIMERTQVPNTYHLGEVCQILAKDNPELRGKGGCWGIVSAVNEFSCTVRMWDGEYTVGLKHLKSYNYLSAECEQMREICDRISRVYSDSLEETVKSLLQLLGKVNRAYLTAVEEKLLNVLESEYRRDITP</sequence>
<feature type="region of interest" description="Disordered" evidence="1">
    <location>
        <begin position="1"/>
        <end position="36"/>
    </location>
</feature>
<protein>
    <recommendedName>
        <fullName evidence="4">Site-specific DNA-cytosine methylase</fullName>
    </recommendedName>
</protein>
<gene>
    <name evidence="2" type="ORF">ANSO36C_63800</name>
</gene>
<name>A0ABM7ZBD3_NOSCO</name>
<evidence type="ECO:0000313" key="2">
    <source>
        <dbReference type="EMBL" id="BDI20578.1"/>
    </source>
</evidence>
<evidence type="ECO:0008006" key="4">
    <source>
        <dbReference type="Google" id="ProtNLM"/>
    </source>
</evidence>
<proteinExistence type="predicted"/>
<reference evidence="2" key="1">
    <citation type="submission" date="2022-04" db="EMBL/GenBank/DDBJ databases">
        <title>Complete genome sequence of a cyanobacterium, Nostoc sp. SO-36, isolated in Antarctica.</title>
        <authorList>
            <person name="Kanesaki Y."/>
            <person name="Effendi D."/>
            <person name="Sakamoto T."/>
            <person name="Ohtani S."/>
            <person name="Awai K."/>
        </authorList>
    </citation>
    <scope>NUCLEOTIDE SEQUENCE</scope>
    <source>
        <strain evidence="2">SO-36</strain>
        <plasmid evidence="2">pANSO36A</plasmid>
    </source>
</reference>
<evidence type="ECO:0000313" key="3">
    <source>
        <dbReference type="Proteomes" id="UP001055453"/>
    </source>
</evidence>
<dbReference type="RefSeq" id="WP_251960508.1">
    <property type="nucleotide sequence ID" value="NZ_AP025733.1"/>
</dbReference>
<dbReference type="Proteomes" id="UP001055453">
    <property type="component" value="Plasmid pANSO36A"/>
</dbReference>
<keyword evidence="3" id="KW-1185">Reference proteome</keyword>
<geneLocation type="plasmid" evidence="2 3">
    <name>pANSO36A</name>
</geneLocation>
<organism evidence="2 3">
    <name type="scientific">Nostoc cf. commune SO-36</name>
    <dbReference type="NCBI Taxonomy" id="449208"/>
    <lineage>
        <taxon>Bacteria</taxon>
        <taxon>Bacillati</taxon>
        <taxon>Cyanobacteriota</taxon>
        <taxon>Cyanophyceae</taxon>
        <taxon>Nostocales</taxon>
        <taxon>Nostocaceae</taxon>
        <taxon>Nostoc</taxon>
    </lineage>
</organism>
<accession>A0ABM7ZBD3</accession>